<accession>A0AAF0WBR3</accession>
<dbReference type="InterPro" id="IPR058594">
    <property type="entry name" value="PB1-like_dom_pln"/>
</dbReference>
<sequence length="218" mass="24839">MESLISIYVHHHGELSHVPKVEYKGGKVDFILGFDTDVFSFRDLDDFAEKYGYSPTDLVYFQTSGMSIEGGVKLLYDDNTVREMVDIHKPLGRIDLYVDHYEFDEVIDVAHESILKGSENVELGGNEENEGEGLKGCGGRKIGKVATGSNLLKSKLLDLSCRGLVTEEKCIAVCANHQIIERLIVQQRVNYKTMIKALRLNHLATRRQQQELRMRYEW</sequence>
<proteinExistence type="predicted"/>
<gene>
    <name evidence="2" type="ORF">DCAR_0206209</name>
</gene>
<name>A0AAF0WBR3_DAUCS</name>
<reference evidence="2" key="1">
    <citation type="journal article" date="2016" name="Nat. Genet.">
        <title>A high-quality carrot genome assembly provides new insights into carotenoid accumulation and asterid genome evolution.</title>
        <authorList>
            <person name="Iorizzo M."/>
            <person name="Ellison S."/>
            <person name="Senalik D."/>
            <person name="Zeng P."/>
            <person name="Satapoomin P."/>
            <person name="Huang J."/>
            <person name="Bowman M."/>
            <person name="Iovene M."/>
            <person name="Sanseverino W."/>
            <person name="Cavagnaro P."/>
            <person name="Yildiz M."/>
            <person name="Macko-Podgorni A."/>
            <person name="Moranska E."/>
            <person name="Grzebelus E."/>
            <person name="Grzebelus D."/>
            <person name="Ashrafi H."/>
            <person name="Zheng Z."/>
            <person name="Cheng S."/>
            <person name="Spooner D."/>
            <person name="Van Deynze A."/>
            <person name="Simon P."/>
        </authorList>
    </citation>
    <scope>NUCLEOTIDE SEQUENCE</scope>
    <source>
        <tissue evidence="2">Leaf</tissue>
    </source>
</reference>
<protein>
    <recommendedName>
        <fullName evidence="1">PB1-like domain-containing protein</fullName>
    </recommendedName>
</protein>
<dbReference type="AlphaFoldDB" id="A0AAF0WBR3"/>
<dbReference type="EMBL" id="CP093344">
    <property type="protein sequence ID" value="WOG86990.1"/>
    <property type="molecule type" value="Genomic_DNA"/>
</dbReference>
<keyword evidence="3" id="KW-1185">Reference proteome</keyword>
<evidence type="ECO:0000313" key="2">
    <source>
        <dbReference type="EMBL" id="WOG86990.1"/>
    </source>
</evidence>
<feature type="domain" description="PB1-like" evidence="1">
    <location>
        <begin position="1"/>
        <end position="100"/>
    </location>
</feature>
<dbReference type="Pfam" id="PF26130">
    <property type="entry name" value="PB1-like"/>
    <property type="match status" value="1"/>
</dbReference>
<evidence type="ECO:0000313" key="3">
    <source>
        <dbReference type="Proteomes" id="UP000077755"/>
    </source>
</evidence>
<dbReference type="Proteomes" id="UP000077755">
    <property type="component" value="Chromosome 2"/>
</dbReference>
<evidence type="ECO:0000259" key="1">
    <source>
        <dbReference type="Pfam" id="PF26130"/>
    </source>
</evidence>
<reference evidence="2" key="2">
    <citation type="submission" date="2022-03" db="EMBL/GenBank/DDBJ databases">
        <title>Draft title - Genomic analysis of global carrot germplasm unveils the trajectory of domestication and the origin of high carotenoid orange carrot.</title>
        <authorList>
            <person name="Iorizzo M."/>
            <person name="Ellison S."/>
            <person name="Senalik D."/>
            <person name="Macko-Podgorni A."/>
            <person name="Grzebelus D."/>
            <person name="Bostan H."/>
            <person name="Rolling W."/>
            <person name="Curaba J."/>
            <person name="Simon P."/>
        </authorList>
    </citation>
    <scope>NUCLEOTIDE SEQUENCE</scope>
    <source>
        <tissue evidence="2">Leaf</tissue>
    </source>
</reference>
<organism evidence="2 3">
    <name type="scientific">Daucus carota subsp. sativus</name>
    <name type="common">Carrot</name>
    <dbReference type="NCBI Taxonomy" id="79200"/>
    <lineage>
        <taxon>Eukaryota</taxon>
        <taxon>Viridiplantae</taxon>
        <taxon>Streptophyta</taxon>
        <taxon>Embryophyta</taxon>
        <taxon>Tracheophyta</taxon>
        <taxon>Spermatophyta</taxon>
        <taxon>Magnoliopsida</taxon>
        <taxon>eudicotyledons</taxon>
        <taxon>Gunneridae</taxon>
        <taxon>Pentapetalae</taxon>
        <taxon>asterids</taxon>
        <taxon>campanulids</taxon>
        <taxon>Apiales</taxon>
        <taxon>Apiaceae</taxon>
        <taxon>Apioideae</taxon>
        <taxon>Scandiceae</taxon>
        <taxon>Daucinae</taxon>
        <taxon>Daucus</taxon>
        <taxon>Daucus sect. Daucus</taxon>
    </lineage>
</organism>